<comment type="caution">
    <text evidence="1">The sequence shown here is derived from an EMBL/GenBank/DDBJ whole genome shotgun (WGS) entry which is preliminary data.</text>
</comment>
<protein>
    <submittedName>
        <fullName evidence="1">Uncharacterized protein</fullName>
    </submittedName>
</protein>
<name>A0ABQ1XGV9_9SPHI</name>
<reference evidence="2" key="1">
    <citation type="journal article" date="2019" name="Int. J. Syst. Evol. Microbiol.">
        <title>The Global Catalogue of Microorganisms (GCM) 10K type strain sequencing project: providing services to taxonomists for standard genome sequencing and annotation.</title>
        <authorList>
            <consortium name="The Broad Institute Genomics Platform"/>
            <consortium name="The Broad Institute Genome Sequencing Center for Infectious Disease"/>
            <person name="Wu L."/>
            <person name="Ma J."/>
        </authorList>
    </citation>
    <scope>NUCLEOTIDE SEQUENCE [LARGE SCALE GENOMIC DNA]</scope>
    <source>
        <strain evidence="2">CGMCC 1.15287</strain>
    </source>
</reference>
<evidence type="ECO:0000313" key="2">
    <source>
        <dbReference type="Proteomes" id="UP000642938"/>
    </source>
</evidence>
<gene>
    <name evidence="1" type="ORF">GCM10007422_02080</name>
</gene>
<keyword evidence="2" id="KW-1185">Reference proteome</keyword>
<proteinExistence type="predicted"/>
<dbReference type="EMBL" id="BMHZ01000001">
    <property type="protein sequence ID" value="GGG92583.1"/>
    <property type="molecule type" value="Genomic_DNA"/>
</dbReference>
<sequence>MLRQIESNIFLTLWLNNDALELDKSNPMKISAAIISNPQDITAFLFNEIKVG</sequence>
<organism evidence="1 2">
    <name type="scientific">Pedobacter zeae</name>
    <dbReference type="NCBI Taxonomy" id="1737356"/>
    <lineage>
        <taxon>Bacteria</taxon>
        <taxon>Pseudomonadati</taxon>
        <taxon>Bacteroidota</taxon>
        <taxon>Sphingobacteriia</taxon>
        <taxon>Sphingobacteriales</taxon>
        <taxon>Sphingobacteriaceae</taxon>
        <taxon>Pedobacter</taxon>
    </lineage>
</organism>
<accession>A0ABQ1XGV9</accession>
<dbReference type="Proteomes" id="UP000642938">
    <property type="component" value="Unassembled WGS sequence"/>
</dbReference>
<evidence type="ECO:0000313" key="1">
    <source>
        <dbReference type="EMBL" id="GGG92583.1"/>
    </source>
</evidence>